<proteinExistence type="predicted"/>
<feature type="transmembrane region" description="Helical" evidence="4">
    <location>
        <begin position="26"/>
        <end position="54"/>
    </location>
</feature>
<feature type="transmembrane region" description="Helical" evidence="4">
    <location>
        <begin position="340"/>
        <end position="362"/>
    </location>
</feature>
<dbReference type="GO" id="GO:0022857">
    <property type="term" value="F:transmembrane transporter activity"/>
    <property type="evidence" value="ECO:0007669"/>
    <property type="project" value="InterPro"/>
</dbReference>
<reference evidence="5 6" key="1">
    <citation type="submission" date="2020-08" db="EMBL/GenBank/DDBJ databases">
        <title>Genomic Encyclopedia of Type Strains, Phase IV (KMG-IV): sequencing the most valuable type-strain genomes for metagenomic binning, comparative biology and taxonomic classification.</title>
        <authorList>
            <person name="Goeker M."/>
        </authorList>
    </citation>
    <scope>NUCLEOTIDE SEQUENCE [LARGE SCALE GENOMIC DNA]</scope>
    <source>
        <strain evidence="5 6">DSM 103725</strain>
    </source>
</reference>
<sequence length="455" mass="49762">MIQRAIESFHPARQPWGTRKAFRQELLTSATLPVAVAMLDAGVVGVFGVVVFGISPTQFATIAAAPMFVNLLGFIWARAVKGRRKTAFAGMLMSAMLVLVASVAVLPKDEQGYGAAGLVAAVVLGRCLMAGVVMLRSAVWRMNFPRHVRARITGKFVLMATLLFAAVPAVVGPLLDRDPQLFRVIYPVAALIGIVGVVAYTRIRVRQEPALLRSEREPHADEDLPRRRDGRPHNFVSVLREDAAFRSYMTWQFFAGIANMMGNTAFALFVIEEIKDRDNANTLGMLLTTTVPLAFATLTVPLWSKLLDRQHIARYRISHGLTWVIGQSACYVAAVTGHLWLFFIPMLLRGVMQGGGMIAWTLGHNDFADKRLAALYMGIHQTLTGVRGAFAPFLGVWLLTGWEGFSWIGGEVPPWEGIGPQVFIITTLFAIVAWLGFVSLTQKLNAAGEGEASDG</sequence>
<gene>
    <name evidence="5" type="ORF">HNQ40_001646</name>
</gene>
<organism evidence="5 6">
    <name type="scientific">Algisphaera agarilytica</name>
    <dbReference type="NCBI Taxonomy" id="1385975"/>
    <lineage>
        <taxon>Bacteria</taxon>
        <taxon>Pseudomonadati</taxon>
        <taxon>Planctomycetota</taxon>
        <taxon>Phycisphaerae</taxon>
        <taxon>Phycisphaerales</taxon>
        <taxon>Phycisphaeraceae</taxon>
        <taxon>Algisphaera</taxon>
    </lineage>
</organism>
<dbReference type="RefSeq" id="WP_184677400.1">
    <property type="nucleotide sequence ID" value="NZ_JACHGY010000001.1"/>
</dbReference>
<dbReference type="AlphaFoldDB" id="A0A7X0LJX5"/>
<evidence type="ECO:0000256" key="1">
    <source>
        <dbReference type="ARBA" id="ARBA00022692"/>
    </source>
</evidence>
<feature type="transmembrane region" description="Helical" evidence="4">
    <location>
        <begin position="181"/>
        <end position="203"/>
    </location>
</feature>
<dbReference type="CDD" id="cd06174">
    <property type="entry name" value="MFS"/>
    <property type="match status" value="1"/>
</dbReference>
<dbReference type="Gene3D" id="1.20.1250.20">
    <property type="entry name" value="MFS general substrate transporter like domains"/>
    <property type="match status" value="2"/>
</dbReference>
<dbReference type="SUPFAM" id="SSF103473">
    <property type="entry name" value="MFS general substrate transporter"/>
    <property type="match status" value="1"/>
</dbReference>
<keyword evidence="3 4" id="KW-0472">Membrane</keyword>
<feature type="transmembrane region" description="Helical" evidence="4">
    <location>
        <begin position="156"/>
        <end position="175"/>
    </location>
</feature>
<feature type="transmembrane region" description="Helical" evidence="4">
    <location>
        <begin position="315"/>
        <end position="334"/>
    </location>
</feature>
<feature type="transmembrane region" description="Helical" evidence="4">
    <location>
        <begin position="374"/>
        <end position="398"/>
    </location>
</feature>
<feature type="transmembrane region" description="Helical" evidence="4">
    <location>
        <begin position="112"/>
        <end position="135"/>
    </location>
</feature>
<keyword evidence="2 4" id="KW-1133">Transmembrane helix</keyword>
<evidence type="ECO:0000256" key="3">
    <source>
        <dbReference type="ARBA" id="ARBA00023136"/>
    </source>
</evidence>
<dbReference type="EMBL" id="JACHGY010000001">
    <property type="protein sequence ID" value="MBB6429840.1"/>
    <property type="molecule type" value="Genomic_DNA"/>
</dbReference>
<evidence type="ECO:0000256" key="2">
    <source>
        <dbReference type="ARBA" id="ARBA00022989"/>
    </source>
</evidence>
<protein>
    <recommendedName>
        <fullName evidence="7">Major Facilitator Superfamily protein</fullName>
    </recommendedName>
</protein>
<feature type="transmembrane region" description="Helical" evidence="4">
    <location>
        <begin position="60"/>
        <end position="80"/>
    </location>
</feature>
<evidence type="ECO:0008006" key="7">
    <source>
        <dbReference type="Google" id="ProtNLM"/>
    </source>
</evidence>
<name>A0A7X0LJX5_9BACT</name>
<dbReference type="Pfam" id="PF07690">
    <property type="entry name" value="MFS_1"/>
    <property type="match status" value="1"/>
</dbReference>
<accession>A0A7X0LJX5</accession>
<feature type="transmembrane region" description="Helical" evidence="4">
    <location>
        <begin position="418"/>
        <end position="437"/>
    </location>
</feature>
<keyword evidence="6" id="KW-1185">Reference proteome</keyword>
<evidence type="ECO:0000313" key="6">
    <source>
        <dbReference type="Proteomes" id="UP000541810"/>
    </source>
</evidence>
<keyword evidence="1 4" id="KW-0812">Transmembrane</keyword>
<evidence type="ECO:0000313" key="5">
    <source>
        <dbReference type="EMBL" id="MBB6429840.1"/>
    </source>
</evidence>
<feature type="transmembrane region" description="Helical" evidence="4">
    <location>
        <begin position="283"/>
        <end position="303"/>
    </location>
</feature>
<comment type="caution">
    <text evidence="5">The sequence shown here is derived from an EMBL/GenBank/DDBJ whole genome shotgun (WGS) entry which is preliminary data.</text>
</comment>
<evidence type="ECO:0000256" key="4">
    <source>
        <dbReference type="SAM" id="Phobius"/>
    </source>
</evidence>
<feature type="transmembrane region" description="Helical" evidence="4">
    <location>
        <begin position="87"/>
        <end position="106"/>
    </location>
</feature>
<feature type="transmembrane region" description="Helical" evidence="4">
    <location>
        <begin position="253"/>
        <end position="271"/>
    </location>
</feature>
<dbReference type="Proteomes" id="UP000541810">
    <property type="component" value="Unassembled WGS sequence"/>
</dbReference>
<dbReference type="InterPro" id="IPR011701">
    <property type="entry name" value="MFS"/>
</dbReference>
<dbReference type="InterPro" id="IPR036259">
    <property type="entry name" value="MFS_trans_sf"/>
</dbReference>